<evidence type="ECO:0000259" key="2">
    <source>
        <dbReference type="PROSITE" id="PS50181"/>
    </source>
</evidence>
<organism evidence="3 4">
    <name type="scientific">Boletus reticuloceps</name>
    <dbReference type="NCBI Taxonomy" id="495285"/>
    <lineage>
        <taxon>Eukaryota</taxon>
        <taxon>Fungi</taxon>
        <taxon>Dikarya</taxon>
        <taxon>Basidiomycota</taxon>
        <taxon>Agaricomycotina</taxon>
        <taxon>Agaricomycetes</taxon>
        <taxon>Agaricomycetidae</taxon>
        <taxon>Boletales</taxon>
        <taxon>Boletineae</taxon>
        <taxon>Boletaceae</taxon>
        <taxon>Boletoideae</taxon>
        <taxon>Boletus</taxon>
    </lineage>
</organism>
<name>A0A8I3AA65_9AGAM</name>
<dbReference type="InterPro" id="IPR001810">
    <property type="entry name" value="F-box_dom"/>
</dbReference>
<accession>A0A8I3AA65</accession>
<evidence type="ECO:0000256" key="1">
    <source>
        <dbReference type="SAM" id="MobiDB-lite"/>
    </source>
</evidence>
<evidence type="ECO:0000313" key="4">
    <source>
        <dbReference type="Proteomes" id="UP000683000"/>
    </source>
</evidence>
<evidence type="ECO:0000313" key="3">
    <source>
        <dbReference type="EMBL" id="KAG6377648.1"/>
    </source>
</evidence>
<dbReference type="EMBL" id="JAGFBS010000008">
    <property type="protein sequence ID" value="KAG6377648.1"/>
    <property type="molecule type" value="Genomic_DNA"/>
</dbReference>
<protein>
    <recommendedName>
        <fullName evidence="2">F-box domain-containing protein</fullName>
    </recommendedName>
</protein>
<sequence length="142" mass="16209">MCAERPPDSDIYSDSGVQQLKHRRDEDNVSPESPPVKHLALDKLKDTRSSVSLLILPNKLLYYIVDLLGISDLQTYTQVSLILKTISTPRYLNTLNFAPCGGLWTTVDRDNVEALMVWRRMAGFTRPGQLYCSFFDPQEHHL</sequence>
<keyword evidence="4" id="KW-1185">Reference proteome</keyword>
<reference evidence="3" key="1">
    <citation type="submission" date="2021-03" db="EMBL/GenBank/DDBJ databases">
        <title>Evolutionary innovations through gain and loss of genes in the ectomycorrhizal Boletales.</title>
        <authorList>
            <person name="Wu G."/>
            <person name="Miyauchi S."/>
            <person name="Morin E."/>
            <person name="Yang Z.-L."/>
            <person name="Xu J."/>
            <person name="Martin F.M."/>
        </authorList>
    </citation>
    <scope>NUCLEOTIDE SEQUENCE</scope>
    <source>
        <strain evidence="3">BR01</strain>
    </source>
</reference>
<dbReference type="PROSITE" id="PS50181">
    <property type="entry name" value="FBOX"/>
    <property type="match status" value="1"/>
</dbReference>
<proteinExistence type="predicted"/>
<dbReference type="OrthoDB" id="2693377at2759"/>
<dbReference type="Proteomes" id="UP000683000">
    <property type="component" value="Unassembled WGS sequence"/>
</dbReference>
<gene>
    <name evidence="3" type="ORF">JVT61DRAFT_14406</name>
</gene>
<feature type="domain" description="F-box" evidence="2">
    <location>
        <begin position="50"/>
        <end position="107"/>
    </location>
</feature>
<dbReference type="AlphaFoldDB" id="A0A8I3AA65"/>
<comment type="caution">
    <text evidence="3">The sequence shown here is derived from an EMBL/GenBank/DDBJ whole genome shotgun (WGS) entry which is preliminary data.</text>
</comment>
<feature type="region of interest" description="Disordered" evidence="1">
    <location>
        <begin position="1"/>
        <end position="36"/>
    </location>
</feature>